<dbReference type="GO" id="GO:0003677">
    <property type="term" value="F:DNA binding"/>
    <property type="evidence" value="ECO:0007669"/>
    <property type="project" value="UniProtKB-KW"/>
</dbReference>
<dbReference type="PANTHER" id="PTHR30204">
    <property type="entry name" value="REDOX-CYCLING DRUG-SENSING TRANSCRIPTIONAL ACTIVATOR SOXR"/>
    <property type="match status" value="1"/>
</dbReference>
<dbReference type="EMBL" id="JACEIQ010000001">
    <property type="protein sequence ID" value="MBA4492746.1"/>
    <property type="molecule type" value="Genomic_DNA"/>
</dbReference>
<evidence type="ECO:0000256" key="1">
    <source>
        <dbReference type="ARBA" id="ARBA00023125"/>
    </source>
</evidence>
<dbReference type="SUPFAM" id="SSF46955">
    <property type="entry name" value="Putative DNA-binding domain"/>
    <property type="match status" value="1"/>
</dbReference>
<dbReference type="InterPro" id="IPR009061">
    <property type="entry name" value="DNA-bd_dom_put_sf"/>
</dbReference>
<name>A0A7W1WMX7_9BACL</name>
<dbReference type="PANTHER" id="PTHR30204:SF96">
    <property type="entry name" value="CHROMOSOME-ANCHORING PROTEIN RACA"/>
    <property type="match status" value="1"/>
</dbReference>
<gene>
    <name evidence="4" type="ORF">H1191_00265</name>
</gene>
<dbReference type="PRINTS" id="PR00040">
    <property type="entry name" value="HTHMERR"/>
</dbReference>
<dbReference type="SMART" id="SM00422">
    <property type="entry name" value="HTH_MERR"/>
    <property type="match status" value="1"/>
</dbReference>
<dbReference type="Pfam" id="PF13411">
    <property type="entry name" value="MerR_1"/>
    <property type="match status" value="1"/>
</dbReference>
<dbReference type="Gene3D" id="1.10.1660.10">
    <property type="match status" value="1"/>
</dbReference>
<reference evidence="4 5" key="1">
    <citation type="submission" date="2020-07" db="EMBL/GenBank/DDBJ databases">
        <authorList>
            <person name="Feng H."/>
        </authorList>
    </citation>
    <scope>NUCLEOTIDE SEQUENCE [LARGE SCALE GENOMIC DNA]</scope>
    <source>
        <strain evidence="5">s-10</strain>
    </source>
</reference>
<protein>
    <submittedName>
        <fullName evidence="4">MerR family transcriptional regulator</fullName>
    </submittedName>
</protein>
<dbReference type="Proteomes" id="UP000535491">
    <property type="component" value="Unassembled WGS sequence"/>
</dbReference>
<keyword evidence="1" id="KW-0238">DNA-binding</keyword>
<dbReference type="InterPro" id="IPR047057">
    <property type="entry name" value="MerR_fam"/>
</dbReference>
<dbReference type="InterPro" id="IPR000551">
    <property type="entry name" value="MerR-type_HTH_dom"/>
</dbReference>
<feature type="domain" description="HTH merR-type" evidence="3">
    <location>
        <begin position="1"/>
        <end position="70"/>
    </location>
</feature>
<dbReference type="PROSITE" id="PS50937">
    <property type="entry name" value="HTH_MERR_2"/>
    <property type="match status" value="1"/>
</dbReference>
<feature type="coiled-coil region" evidence="2">
    <location>
        <begin position="61"/>
        <end position="96"/>
    </location>
</feature>
<evidence type="ECO:0000259" key="3">
    <source>
        <dbReference type="PROSITE" id="PS50937"/>
    </source>
</evidence>
<evidence type="ECO:0000313" key="4">
    <source>
        <dbReference type="EMBL" id="MBA4492746.1"/>
    </source>
</evidence>
<organism evidence="4 5">
    <name type="scientific">Paenactinomyces guangxiensis</name>
    <dbReference type="NCBI Taxonomy" id="1490290"/>
    <lineage>
        <taxon>Bacteria</taxon>
        <taxon>Bacillati</taxon>
        <taxon>Bacillota</taxon>
        <taxon>Bacilli</taxon>
        <taxon>Bacillales</taxon>
        <taxon>Thermoactinomycetaceae</taxon>
        <taxon>Paenactinomyces</taxon>
    </lineage>
</organism>
<dbReference type="CDD" id="cd01106">
    <property type="entry name" value="HTH_TipAL-Mta"/>
    <property type="match status" value="1"/>
</dbReference>
<accession>A0A7W1WMX7</accession>
<keyword evidence="5" id="KW-1185">Reference proteome</keyword>
<comment type="caution">
    <text evidence="4">The sequence shown here is derived from an EMBL/GenBank/DDBJ whole genome shotgun (WGS) entry which is preliminary data.</text>
</comment>
<proteinExistence type="predicted"/>
<evidence type="ECO:0000313" key="5">
    <source>
        <dbReference type="Proteomes" id="UP000535491"/>
    </source>
</evidence>
<evidence type="ECO:0000256" key="2">
    <source>
        <dbReference type="SAM" id="Coils"/>
    </source>
</evidence>
<dbReference type="RefSeq" id="WP_181749985.1">
    <property type="nucleotide sequence ID" value="NZ_JACEIQ010000001.1"/>
</dbReference>
<keyword evidence="2" id="KW-0175">Coiled coil</keyword>
<sequence>MLSIGEVSKRSKVSIRSLRYYDEIGLLKPASLSEGSHRLYSEQDLFKLQQIVFLKDLGFPLKQIRELLEQQSDDRIEALRQQAEYLKKERTRIEQMEKGMQTVIRSCEIEGKLNWDILFKLFQNARKTKKENFASLSSIEQEVIGRFPKLEAENPDAEEWRNLFKQLNLLRHLPPWADEIQEIVKRMTEKSRELFQGDEELMEKAWQMRKNPKEAYRFYPIDAEIIDLLEKAFDIYDASRKR</sequence>
<dbReference type="GO" id="GO:0003700">
    <property type="term" value="F:DNA-binding transcription factor activity"/>
    <property type="evidence" value="ECO:0007669"/>
    <property type="project" value="InterPro"/>
</dbReference>
<dbReference type="AlphaFoldDB" id="A0A7W1WMX7"/>